<dbReference type="PANTHER" id="PTHR43330">
    <property type="entry name" value="METHIONINE AMINOPEPTIDASE"/>
    <property type="match status" value="1"/>
</dbReference>
<protein>
    <recommendedName>
        <fullName evidence="6 7">Methionine aminopeptidase</fullName>
        <shortName evidence="6">MAP</shortName>
        <shortName evidence="6">MetAP</shortName>
        <ecNumber evidence="6 7">3.4.11.18</ecNumber>
    </recommendedName>
    <alternativeName>
        <fullName evidence="6">Peptidase M</fullName>
    </alternativeName>
</protein>
<proteinExistence type="inferred from homology"/>
<sequence length="282" mass="30587">MAIFSRDNIEYKSDAEILQIRRAGLIVAKIHAALRAAIRPGITTAELDQVALQTLQENNAKSNFYGYYNYPAQTCISVNDTVVHGIPGEQVIQPGDIVSMDCGAVVDGWHGDACFTVVVPGGDPEVTAARERLSQITREALWHGIAAMATGKRVSDIGNAIDDYVCTIAEAERPDIVLDFTGHGIGTQMHMEPTVINFRNNRRGPKLRPGMVLCIEPILTAGNQRNRTLDDEWTVVTQDGSDACHWEHEVALHHGGIWVLTAPDGGAADLARFGITPVPLGD</sequence>
<evidence type="ECO:0000256" key="1">
    <source>
        <dbReference type="ARBA" id="ARBA00002521"/>
    </source>
</evidence>
<accession>A0ABU1T3W9</accession>
<feature type="binding site" evidence="6">
    <location>
        <position position="247"/>
    </location>
    <ligand>
        <name>a divalent metal cation</name>
        <dbReference type="ChEBI" id="CHEBI:60240"/>
        <label>1</label>
    </ligand>
</feature>
<dbReference type="NCBIfam" id="TIGR00500">
    <property type="entry name" value="met_pdase_I"/>
    <property type="match status" value="1"/>
</dbReference>
<dbReference type="Proteomes" id="UP001266099">
    <property type="component" value="Unassembled WGS sequence"/>
</dbReference>
<dbReference type="CDD" id="cd01086">
    <property type="entry name" value="MetAP1"/>
    <property type="match status" value="1"/>
</dbReference>
<feature type="binding site" evidence="6">
    <location>
        <position position="183"/>
    </location>
    <ligand>
        <name>a divalent metal cation</name>
        <dbReference type="ChEBI" id="CHEBI:60240"/>
        <label>2</label>
        <note>catalytic</note>
    </ligand>
</feature>
<comment type="function">
    <text evidence="1 6">Removes the N-terminal methionine from nascent proteins. The N-terminal methionine is often cleaved when the second residue in the primary sequence is small and uncharged (Met-Ala-, Cys, Gly, Pro, Ser, Thr, or Val). Requires deformylation of the N(alpha)-formylated initiator methionine before it can be hydrolyzed.</text>
</comment>
<organism evidence="9 10">
    <name type="scientific">Arcanobacterium hippocoleae</name>
    <dbReference type="NCBI Taxonomy" id="149017"/>
    <lineage>
        <taxon>Bacteria</taxon>
        <taxon>Bacillati</taxon>
        <taxon>Actinomycetota</taxon>
        <taxon>Actinomycetes</taxon>
        <taxon>Actinomycetales</taxon>
        <taxon>Actinomycetaceae</taxon>
        <taxon>Arcanobacterium</taxon>
    </lineage>
</organism>
<evidence type="ECO:0000256" key="5">
    <source>
        <dbReference type="ARBA" id="ARBA00022801"/>
    </source>
</evidence>
<evidence type="ECO:0000256" key="2">
    <source>
        <dbReference type="ARBA" id="ARBA00022438"/>
    </source>
</evidence>
<feature type="binding site" evidence="6">
    <location>
        <position position="112"/>
    </location>
    <ligand>
        <name>a divalent metal cation</name>
        <dbReference type="ChEBI" id="CHEBI:60240"/>
        <label>1</label>
    </ligand>
</feature>
<dbReference type="PRINTS" id="PR00599">
    <property type="entry name" value="MAPEPTIDASE"/>
</dbReference>
<keyword evidence="3 6" id="KW-0645">Protease</keyword>
<dbReference type="GO" id="GO:0004239">
    <property type="term" value="F:initiator methionyl aminopeptidase activity"/>
    <property type="evidence" value="ECO:0007669"/>
    <property type="project" value="UniProtKB-EC"/>
</dbReference>
<comment type="cofactor">
    <cofactor evidence="6">
        <name>Co(2+)</name>
        <dbReference type="ChEBI" id="CHEBI:48828"/>
    </cofactor>
    <cofactor evidence="6">
        <name>Zn(2+)</name>
        <dbReference type="ChEBI" id="CHEBI:29105"/>
    </cofactor>
    <cofactor evidence="6">
        <name>Mn(2+)</name>
        <dbReference type="ChEBI" id="CHEBI:29035"/>
    </cofactor>
    <cofactor evidence="6">
        <name>Fe(2+)</name>
        <dbReference type="ChEBI" id="CHEBI:29033"/>
    </cofactor>
    <text evidence="6">Binds 2 divalent metal cations per subunit. Has a high-affinity and a low affinity metal-binding site. The true nature of the physiological cofactor is under debate. The enzyme is active with cobalt, zinc, manganese or divalent iron ions. Most likely, methionine aminopeptidases function as mononuclear Fe(2+)-metalloproteases under physiological conditions, and the catalytically relevant metal-binding site has been assigned to the histidine-containing high-affinity site.</text>
</comment>
<evidence type="ECO:0000256" key="3">
    <source>
        <dbReference type="ARBA" id="ARBA00022670"/>
    </source>
</evidence>
<evidence type="ECO:0000256" key="4">
    <source>
        <dbReference type="ARBA" id="ARBA00022723"/>
    </source>
</evidence>
<comment type="subunit">
    <text evidence="6">Monomer.</text>
</comment>
<comment type="caution">
    <text evidence="9">The sequence shown here is derived from an EMBL/GenBank/DDBJ whole genome shotgun (WGS) entry which is preliminary data.</text>
</comment>
<evidence type="ECO:0000313" key="10">
    <source>
        <dbReference type="Proteomes" id="UP001266099"/>
    </source>
</evidence>
<evidence type="ECO:0000313" key="9">
    <source>
        <dbReference type="EMBL" id="MDR6940068.1"/>
    </source>
</evidence>
<name>A0ABU1T3W9_9ACTO</name>
<dbReference type="HAMAP" id="MF_01974">
    <property type="entry name" value="MetAP_1"/>
    <property type="match status" value="1"/>
</dbReference>
<dbReference type="Pfam" id="PF00557">
    <property type="entry name" value="Peptidase_M24"/>
    <property type="match status" value="1"/>
</dbReference>
<keyword evidence="5 6" id="KW-0378">Hydrolase</keyword>
<comment type="similarity">
    <text evidence="6">Belongs to the peptidase M24A family. Methionine aminopeptidase type 1 subfamily.</text>
</comment>
<dbReference type="InterPro" id="IPR002467">
    <property type="entry name" value="Pept_M24A_MAP1"/>
</dbReference>
<dbReference type="EC" id="3.4.11.18" evidence="6 7"/>
<feature type="binding site" evidence="6">
    <location>
        <position position="112"/>
    </location>
    <ligand>
        <name>a divalent metal cation</name>
        <dbReference type="ChEBI" id="CHEBI:60240"/>
        <label>2</label>
        <note>catalytic</note>
    </ligand>
</feature>
<dbReference type="SUPFAM" id="SSF55920">
    <property type="entry name" value="Creatinase/aminopeptidase"/>
    <property type="match status" value="1"/>
</dbReference>
<evidence type="ECO:0000259" key="8">
    <source>
        <dbReference type="Pfam" id="PF00557"/>
    </source>
</evidence>
<feature type="binding site" evidence="6">
    <location>
        <position position="84"/>
    </location>
    <ligand>
        <name>substrate</name>
    </ligand>
</feature>
<dbReference type="InterPro" id="IPR001714">
    <property type="entry name" value="Pept_M24_MAP"/>
</dbReference>
<dbReference type="EMBL" id="JAVDUJ010000001">
    <property type="protein sequence ID" value="MDR6940068.1"/>
    <property type="molecule type" value="Genomic_DNA"/>
</dbReference>
<dbReference type="Gene3D" id="3.90.230.10">
    <property type="entry name" value="Creatinase/methionine aminopeptidase superfamily"/>
    <property type="match status" value="1"/>
</dbReference>
<feature type="binding site" evidence="6">
    <location>
        <position position="190"/>
    </location>
    <ligand>
        <name>substrate</name>
    </ligand>
</feature>
<dbReference type="PROSITE" id="PS00680">
    <property type="entry name" value="MAP_1"/>
    <property type="match status" value="1"/>
</dbReference>
<dbReference type="InterPro" id="IPR000994">
    <property type="entry name" value="Pept_M24"/>
</dbReference>
<dbReference type="PANTHER" id="PTHR43330:SF27">
    <property type="entry name" value="METHIONINE AMINOPEPTIDASE"/>
    <property type="match status" value="1"/>
</dbReference>
<keyword evidence="10" id="KW-1185">Reference proteome</keyword>
<feature type="binding site" evidence="6">
    <location>
        <position position="247"/>
    </location>
    <ligand>
        <name>a divalent metal cation</name>
        <dbReference type="ChEBI" id="CHEBI:60240"/>
        <label>2</label>
        <note>catalytic</note>
    </ligand>
</feature>
<evidence type="ECO:0000256" key="6">
    <source>
        <dbReference type="HAMAP-Rule" id="MF_01974"/>
    </source>
</evidence>
<dbReference type="InterPro" id="IPR036005">
    <property type="entry name" value="Creatinase/aminopeptidase-like"/>
</dbReference>
<feature type="binding site" evidence="6">
    <location>
        <position position="216"/>
    </location>
    <ligand>
        <name>a divalent metal cation</name>
        <dbReference type="ChEBI" id="CHEBI:60240"/>
        <label>2</label>
        <note>catalytic</note>
    </ligand>
</feature>
<keyword evidence="2 6" id="KW-0031">Aminopeptidase</keyword>
<feature type="binding site" evidence="6">
    <location>
        <position position="101"/>
    </location>
    <ligand>
        <name>a divalent metal cation</name>
        <dbReference type="ChEBI" id="CHEBI:60240"/>
        <label>1</label>
    </ligand>
</feature>
<feature type="domain" description="Peptidase M24" evidence="8">
    <location>
        <begin position="19"/>
        <end position="251"/>
    </location>
</feature>
<comment type="catalytic activity">
    <reaction evidence="6 7">
        <text>Release of N-terminal amino acids, preferentially methionine, from peptides and arylamides.</text>
        <dbReference type="EC" id="3.4.11.18"/>
    </reaction>
</comment>
<keyword evidence="4 6" id="KW-0479">Metal-binding</keyword>
<reference evidence="9 10" key="1">
    <citation type="submission" date="2023-07" db="EMBL/GenBank/DDBJ databases">
        <title>Sequencing the genomes of 1000 actinobacteria strains.</title>
        <authorList>
            <person name="Klenk H.-P."/>
        </authorList>
    </citation>
    <scope>NUCLEOTIDE SEQUENCE [LARGE SCALE GENOMIC DNA]</scope>
    <source>
        <strain evidence="9 10">DSM 15539</strain>
    </source>
</reference>
<gene>
    <name evidence="6" type="primary">map</name>
    <name evidence="9" type="ORF">J2S36_001611</name>
</gene>
<evidence type="ECO:0000256" key="7">
    <source>
        <dbReference type="RuleBase" id="RU003653"/>
    </source>
</evidence>